<dbReference type="Proteomes" id="UP000019426">
    <property type="component" value="Chromosome M2/40_rep2"/>
</dbReference>
<accession>W6S6V4</accession>
<dbReference type="KEGG" id="clt:CM240_3010"/>
<gene>
    <name evidence="1" type="ORF">CM240_3010</name>
</gene>
<sequence length="185" mass="21264">MKKYISILLIMIFISNISILKNTKVVKGAVGDDFNSIYFSINNLISHNTSFNLETENNDLTSVAYKRKNDDGSIDYVELENGRVYKYILLQTKIKDKCENALKSLEKNYIDIVTYVEDSTGVGKGEFNKLIIDAKKECITNSLPIKIFYKIDEEFYSYILVSQDGEYTTVSSGVGNLEFYKYWNK</sequence>
<evidence type="ECO:0000313" key="2">
    <source>
        <dbReference type="Proteomes" id="UP000019426"/>
    </source>
</evidence>
<organism evidence="1 2">
    <name type="scientific">Clostridium bornimense</name>
    <dbReference type="NCBI Taxonomy" id="1216932"/>
    <lineage>
        <taxon>Bacteria</taxon>
        <taxon>Bacillati</taxon>
        <taxon>Bacillota</taxon>
        <taxon>Clostridia</taxon>
        <taxon>Eubacteriales</taxon>
        <taxon>Clostridiaceae</taxon>
        <taxon>Clostridium</taxon>
    </lineage>
</organism>
<dbReference type="HOGENOM" id="CLU_1458884_0_0_9"/>
<dbReference type="RefSeq" id="WP_044040280.1">
    <property type="nucleotide sequence ID" value="NZ_HG917869.1"/>
</dbReference>
<dbReference type="AlphaFoldDB" id="W6S6V4"/>
<dbReference type="PATRIC" id="fig|1216932.3.peg.2977"/>
<reference evidence="1 2" key="1">
    <citation type="submission" date="2013-11" db="EMBL/GenBank/DDBJ databases">
        <title>Complete genome sequence of Clostridum sp. M2/40.</title>
        <authorList>
            <person name="Wibberg D."/>
            <person name="Puehler A."/>
            <person name="Schlueter A."/>
        </authorList>
    </citation>
    <scope>NUCLEOTIDE SEQUENCE [LARGE SCALE GENOMIC DNA]</scope>
    <source>
        <strain evidence="2">M2/40</strain>
    </source>
</reference>
<evidence type="ECO:0000313" key="1">
    <source>
        <dbReference type="EMBL" id="CDM70127.1"/>
    </source>
</evidence>
<name>W6S6V4_9CLOT</name>
<proteinExistence type="predicted"/>
<dbReference type="EMBL" id="HG917869">
    <property type="protein sequence ID" value="CDM70127.1"/>
    <property type="molecule type" value="Genomic_DNA"/>
</dbReference>
<keyword evidence="2" id="KW-1185">Reference proteome</keyword>
<protein>
    <submittedName>
        <fullName evidence="1">Uncharacterized protein</fullName>
    </submittedName>
</protein>